<dbReference type="PANTHER" id="PTHR33164:SF5">
    <property type="entry name" value="ORGANIC HYDROPEROXIDE RESISTANCE TRANSCRIPTIONAL REGULATOR"/>
    <property type="match status" value="1"/>
</dbReference>
<dbReference type="PANTHER" id="PTHR33164">
    <property type="entry name" value="TRANSCRIPTIONAL REGULATOR, MARR FAMILY"/>
    <property type="match status" value="1"/>
</dbReference>
<dbReference type="GO" id="GO:0006950">
    <property type="term" value="P:response to stress"/>
    <property type="evidence" value="ECO:0007669"/>
    <property type="project" value="TreeGrafter"/>
</dbReference>
<comment type="subcellular location">
    <subcellularLocation>
        <location evidence="1">Cytoplasm</location>
    </subcellularLocation>
</comment>
<accession>R1I9W4</accession>
<dbReference type="GO" id="GO:0003700">
    <property type="term" value="F:DNA-binding transcription factor activity"/>
    <property type="evidence" value="ECO:0007669"/>
    <property type="project" value="InterPro"/>
</dbReference>
<dbReference type="SMART" id="SM00347">
    <property type="entry name" value="HTH_MARR"/>
    <property type="match status" value="1"/>
</dbReference>
<feature type="domain" description="HTH marR-type" evidence="2">
    <location>
        <begin position="11"/>
        <end position="141"/>
    </location>
</feature>
<dbReference type="GO" id="GO:0005737">
    <property type="term" value="C:cytoplasm"/>
    <property type="evidence" value="ECO:0007669"/>
    <property type="project" value="UniProtKB-SubCell"/>
</dbReference>
<dbReference type="Proteomes" id="UP000011223">
    <property type="component" value="Unassembled WGS sequence"/>
</dbReference>
<protein>
    <submittedName>
        <fullName evidence="3">Organic hydroperoxide resistance transcriptional regulator</fullName>
    </submittedName>
</protein>
<gene>
    <name evidence="3" type="ORF">D515_03834</name>
</gene>
<evidence type="ECO:0000313" key="3">
    <source>
        <dbReference type="EMBL" id="EOD77501.1"/>
    </source>
</evidence>
<reference evidence="3 4" key="1">
    <citation type="journal article" date="2014" name="PLoS ONE">
        <title>Grimontia indica AK16(T), sp. nov., Isolated from a Seawater Sample Reports the Presence of Pathogenic Genes Similar to Vibrio Genus.</title>
        <authorList>
            <person name="Singh A."/>
            <person name="Vaidya B."/>
            <person name="Khatri I."/>
            <person name="Srinivas T.N."/>
            <person name="Subramanian S."/>
            <person name="Korpole S."/>
            <person name="Pinnaka A.K."/>
        </authorList>
    </citation>
    <scope>NUCLEOTIDE SEQUENCE [LARGE SCALE GENOMIC DNA]</scope>
    <source>
        <strain evidence="3 4">AK16</strain>
    </source>
</reference>
<proteinExistence type="predicted"/>
<dbReference type="EMBL" id="ANFM02000050">
    <property type="protein sequence ID" value="EOD77501.1"/>
    <property type="molecule type" value="Genomic_DNA"/>
</dbReference>
<dbReference type="InterPro" id="IPR036390">
    <property type="entry name" value="WH_DNA-bd_sf"/>
</dbReference>
<dbReference type="InterPro" id="IPR039422">
    <property type="entry name" value="MarR/SlyA-like"/>
</dbReference>
<evidence type="ECO:0000259" key="2">
    <source>
        <dbReference type="PROSITE" id="PS50995"/>
    </source>
</evidence>
<dbReference type="PROSITE" id="PS50995">
    <property type="entry name" value="HTH_MARR_2"/>
    <property type="match status" value="1"/>
</dbReference>
<dbReference type="SUPFAM" id="SSF46785">
    <property type="entry name" value="Winged helix' DNA-binding domain"/>
    <property type="match status" value="1"/>
</dbReference>
<evidence type="ECO:0000256" key="1">
    <source>
        <dbReference type="ARBA" id="ARBA00004496"/>
    </source>
</evidence>
<dbReference type="Pfam" id="PF01047">
    <property type="entry name" value="MarR"/>
    <property type="match status" value="1"/>
</dbReference>
<comment type="caution">
    <text evidence="3">The sequence shown here is derived from an EMBL/GenBank/DDBJ whole genome shotgun (WGS) entry which is preliminary data.</text>
</comment>
<dbReference type="Gene3D" id="1.10.10.10">
    <property type="entry name" value="Winged helix-like DNA-binding domain superfamily/Winged helix DNA-binding domain"/>
    <property type="match status" value="1"/>
</dbReference>
<dbReference type="PRINTS" id="PR00598">
    <property type="entry name" value="HTHMARR"/>
</dbReference>
<dbReference type="InterPro" id="IPR000835">
    <property type="entry name" value="HTH_MarR-typ"/>
</dbReference>
<sequence>MEITLAVADIDKQLCFALYSASNRVTSLYRQLLDPLGLTYTQFVVMMVLWKEDKLSITELASRAELSKATMTPLLKRLEQKGLIQRAALPDNDRQKSVVLTQEGIELSRNSADITDKIFCMTGLSAEEANTMISLCKKLGR</sequence>
<name>R1I9W4_9GAMM</name>
<dbReference type="eggNOG" id="COG1846">
    <property type="taxonomic scope" value="Bacteria"/>
</dbReference>
<evidence type="ECO:0000313" key="4">
    <source>
        <dbReference type="Proteomes" id="UP000011223"/>
    </source>
</evidence>
<dbReference type="AlphaFoldDB" id="R1I9W4"/>
<dbReference type="InterPro" id="IPR036388">
    <property type="entry name" value="WH-like_DNA-bd_sf"/>
</dbReference>
<keyword evidence="4" id="KW-1185">Reference proteome</keyword>
<organism evidence="3 4">
    <name type="scientific">Grimontia indica</name>
    <dbReference type="NCBI Taxonomy" id="1056512"/>
    <lineage>
        <taxon>Bacteria</taxon>
        <taxon>Pseudomonadati</taxon>
        <taxon>Pseudomonadota</taxon>
        <taxon>Gammaproteobacteria</taxon>
        <taxon>Vibrionales</taxon>
        <taxon>Vibrionaceae</taxon>
        <taxon>Grimontia</taxon>
    </lineage>
</organism>